<keyword evidence="3" id="KW-1185">Reference proteome</keyword>
<comment type="caution">
    <text evidence="2">The sequence shown here is derived from an EMBL/GenBank/DDBJ whole genome shotgun (WGS) entry which is preliminary data.</text>
</comment>
<evidence type="ECO:0000313" key="2">
    <source>
        <dbReference type="EMBL" id="TKB03925.1"/>
    </source>
</evidence>
<protein>
    <recommendedName>
        <fullName evidence="4">DnaT DNA-binding domain-containing protein</fullName>
    </recommendedName>
</protein>
<accession>A0A4U0ZGS8</accession>
<evidence type="ECO:0000313" key="3">
    <source>
        <dbReference type="Proteomes" id="UP000305471"/>
    </source>
</evidence>
<feature type="compositionally biased region" description="Polar residues" evidence="1">
    <location>
        <begin position="77"/>
        <end position="92"/>
    </location>
</feature>
<reference evidence="2 3" key="1">
    <citation type="submission" date="2019-04" db="EMBL/GenBank/DDBJ databases">
        <title>Alteromonas portus sp. nov., an alginate lyase-excreting marine bacterium.</title>
        <authorList>
            <person name="Huang H."/>
            <person name="Mo K."/>
            <person name="Bao S."/>
        </authorList>
    </citation>
    <scope>NUCLEOTIDE SEQUENCE [LARGE SCALE GENOMIC DNA]</scope>
    <source>
        <strain evidence="2 3">HB161718</strain>
    </source>
</reference>
<organism evidence="2 3">
    <name type="scientific">Alteromonas portus</name>
    <dbReference type="NCBI Taxonomy" id="2565549"/>
    <lineage>
        <taxon>Bacteria</taxon>
        <taxon>Pseudomonadati</taxon>
        <taxon>Pseudomonadota</taxon>
        <taxon>Gammaproteobacteria</taxon>
        <taxon>Alteromonadales</taxon>
        <taxon>Alteromonadaceae</taxon>
        <taxon>Alteromonas/Salinimonas group</taxon>
        <taxon>Alteromonas</taxon>
    </lineage>
</organism>
<proteinExistence type="predicted"/>
<dbReference type="EMBL" id="SWCO01000003">
    <property type="protein sequence ID" value="TKB03925.1"/>
    <property type="molecule type" value="Genomic_DNA"/>
</dbReference>
<feature type="region of interest" description="Disordered" evidence="1">
    <location>
        <begin position="15"/>
        <end position="34"/>
    </location>
</feature>
<gene>
    <name evidence="2" type="ORF">E5672_07500</name>
</gene>
<evidence type="ECO:0008006" key="4">
    <source>
        <dbReference type="Google" id="ProtNLM"/>
    </source>
</evidence>
<sequence length="247" mass="28073">MRYSDGIVHVSLRSMKEEMEHTPPRGSNTVEPKPTTEKIRTAVRQLERANLIELVRKGSIKEQKAACYHCSLASTDLSGSNEEQHESNTGTTRNKKTPQPSPHKRYSGNVLKFQKSDEQHISVISDIEEEDSACARENLNFCNDWVGLAKQVGLSVSTDELQAIFNKWKFSDTGNTYRHIATHRKYWMRYCATIKHNQVKGGSHALKQQSSQQSGYRNATATAWRDCYERAQRGEGVEAFDFSTEQT</sequence>
<evidence type="ECO:0000256" key="1">
    <source>
        <dbReference type="SAM" id="MobiDB-lite"/>
    </source>
</evidence>
<dbReference type="AlphaFoldDB" id="A0A4U0ZGS8"/>
<dbReference type="Proteomes" id="UP000305471">
    <property type="component" value="Unassembled WGS sequence"/>
</dbReference>
<feature type="region of interest" description="Disordered" evidence="1">
    <location>
        <begin position="77"/>
        <end position="108"/>
    </location>
</feature>
<name>A0A4U0ZGS8_9ALTE</name>